<dbReference type="Pfam" id="PF20409">
    <property type="entry name" value="SnoaL_5"/>
    <property type="match status" value="1"/>
</dbReference>
<dbReference type="Gene3D" id="3.10.450.50">
    <property type="match status" value="1"/>
</dbReference>
<dbReference type="InterPro" id="IPR032710">
    <property type="entry name" value="NTF2-like_dom_sf"/>
</dbReference>
<proteinExistence type="predicted"/>
<dbReference type="OrthoDB" id="336094at2"/>
<organism evidence="2 3">
    <name type="scientific">Panacibacter ginsenosidivorans</name>
    <dbReference type="NCBI Taxonomy" id="1813871"/>
    <lineage>
        <taxon>Bacteria</taxon>
        <taxon>Pseudomonadati</taxon>
        <taxon>Bacteroidota</taxon>
        <taxon>Chitinophagia</taxon>
        <taxon>Chitinophagales</taxon>
        <taxon>Chitinophagaceae</taxon>
        <taxon>Panacibacter</taxon>
    </lineage>
</organism>
<evidence type="ECO:0000313" key="3">
    <source>
        <dbReference type="Proteomes" id="UP000321533"/>
    </source>
</evidence>
<dbReference type="SUPFAM" id="SSF54427">
    <property type="entry name" value="NTF2-like"/>
    <property type="match status" value="1"/>
</dbReference>
<dbReference type="Proteomes" id="UP000321533">
    <property type="component" value="Chromosome"/>
</dbReference>
<dbReference type="KEGG" id="pgin:FRZ67_20865"/>
<evidence type="ECO:0000259" key="1">
    <source>
        <dbReference type="Pfam" id="PF20409"/>
    </source>
</evidence>
<keyword evidence="3" id="KW-1185">Reference proteome</keyword>
<gene>
    <name evidence="2" type="ORF">FRZ67_20865</name>
</gene>
<name>A0A5B8VEX6_9BACT</name>
<accession>A0A5B8VEX6</accession>
<feature type="domain" description="SnoaL-like" evidence="1">
    <location>
        <begin position="1"/>
        <end position="118"/>
    </location>
</feature>
<evidence type="ECO:0000313" key="2">
    <source>
        <dbReference type="EMBL" id="QEC69633.1"/>
    </source>
</evidence>
<dbReference type="InterPro" id="IPR046860">
    <property type="entry name" value="SnoaL_5"/>
</dbReference>
<dbReference type="AlphaFoldDB" id="A0A5B8VEX6"/>
<reference evidence="2 3" key="1">
    <citation type="journal article" date="2016" name="Int. J. Syst. Evol. Microbiol.">
        <title>Panacibacter ginsenosidivorans gen. nov., sp. nov., with ginsenoside converting activity isolated from soil of a ginseng field.</title>
        <authorList>
            <person name="Siddiqi M.Z."/>
            <person name="Muhammad Shafi S."/>
            <person name="Choi K.D."/>
            <person name="Im W.T."/>
        </authorList>
    </citation>
    <scope>NUCLEOTIDE SEQUENCE [LARGE SCALE GENOMIC DNA]</scope>
    <source>
        <strain evidence="2 3">Gsoil1550</strain>
    </source>
</reference>
<dbReference type="RefSeq" id="WP_147192509.1">
    <property type="nucleotide sequence ID" value="NZ_CP042435.1"/>
</dbReference>
<protein>
    <submittedName>
        <fullName evidence="2">Nuclear transport factor 2 family protein</fullName>
    </submittedName>
</protein>
<sequence>MTTQEIAGRLVELCRKGEFNTAQSELFSKDAVSVEPYSTPDFEKETKGLDAIKAKGEKWMSMVEKTHSMEVSDPLIAANSFACTMHMHVTMKEHGEMDMKELCVYTVKDGKIIKEEFFM</sequence>
<dbReference type="EMBL" id="CP042435">
    <property type="protein sequence ID" value="QEC69633.1"/>
    <property type="molecule type" value="Genomic_DNA"/>
</dbReference>